<comment type="cofactor">
    <cofactor evidence="1">
        <name>FMN</name>
        <dbReference type="ChEBI" id="CHEBI:58210"/>
    </cofactor>
</comment>
<dbReference type="PANTHER" id="PTHR42747:SF3">
    <property type="entry name" value="NITRONATE MONOOXYGENASE-RELATED"/>
    <property type="match status" value="1"/>
</dbReference>
<sequence length="348" mass="37282">MYREGVKRLLGTELPIIQAPMAGVQDSELAIAVCRAGGLGSIPCGMLTIDQIVNETQRIREATTQPYNLNFFCHSMPAYNEHSHARWQACLAPYFDEVDEQCVPNPNGASRMPFNHDIADAIESLKPPIISFHFGLPDKALLARVKRWGTKVISSATTVEEACWLEANGADAIIAQGSEAGGHRGMFLSNDLSAQSPMNALLACLVESVSIPVIAAGGIGNHDDVQRVLASGAGAVQVGTSYMLCSEAKTSSLHRDAIKGASEADTAITNIFSGRPARGIMNRAMTELGCINELAPAFPYSSIEMGQLRSHFEKMGKRDFSPLWSGQNTSGCKEVSAETLTRELAGIG</sequence>
<keyword evidence="5" id="KW-0288">FMN</keyword>
<dbReference type="GO" id="GO:0006207">
    <property type="term" value="P:'de novo' pyrimidine nucleobase biosynthetic process"/>
    <property type="evidence" value="ECO:0007669"/>
    <property type="project" value="InterPro"/>
</dbReference>
<evidence type="ECO:0000256" key="7">
    <source>
        <dbReference type="ARBA" id="ARBA00023002"/>
    </source>
</evidence>
<evidence type="ECO:0000256" key="11">
    <source>
        <dbReference type="ARBA" id="ARBA00067136"/>
    </source>
</evidence>
<evidence type="ECO:0000256" key="3">
    <source>
        <dbReference type="ARBA" id="ARBA00022575"/>
    </source>
</evidence>
<dbReference type="CDD" id="cd04730">
    <property type="entry name" value="NPD_like"/>
    <property type="match status" value="1"/>
</dbReference>
<comment type="similarity">
    <text evidence="2">Belongs to the nitronate monooxygenase family. NMO class I subfamily.</text>
</comment>
<protein>
    <recommendedName>
        <fullName evidence="11">Nitronate monooxygenase</fullName>
    </recommendedName>
    <alternativeName>
        <fullName evidence="9">Propionate 3-nitronate monooxygenase</fullName>
    </alternativeName>
</protein>
<dbReference type="InterPro" id="IPR004136">
    <property type="entry name" value="NMO"/>
</dbReference>
<dbReference type="InterPro" id="IPR013785">
    <property type="entry name" value="Aldolase_TIM"/>
</dbReference>
<reference evidence="12 13" key="1">
    <citation type="submission" date="2016-10" db="EMBL/GenBank/DDBJ databases">
        <authorList>
            <person name="de Groot N.N."/>
        </authorList>
    </citation>
    <scope>NUCLEOTIDE SEQUENCE [LARGE SCALE GENOMIC DNA]</scope>
    <source>
        <strain evidence="12 13">DSM 15893</strain>
    </source>
</reference>
<dbReference type="AlphaFoldDB" id="A0A1I5L7B4"/>
<dbReference type="Proteomes" id="UP000182692">
    <property type="component" value="Unassembled WGS sequence"/>
</dbReference>
<evidence type="ECO:0000256" key="2">
    <source>
        <dbReference type="ARBA" id="ARBA00009881"/>
    </source>
</evidence>
<evidence type="ECO:0000256" key="4">
    <source>
        <dbReference type="ARBA" id="ARBA00022630"/>
    </source>
</evidence>
<dbReference type="SUPFAM" id="SSF51412">
    <property type="entry name" value="Inosine monophosphate dehydrogenase (IMPDH)"/>
    <property type="match status" value="1"/>
</dbReference>
<dbReference type="GO" id="GO:0009636">
    <property type="term" value="P:response to toxic substance"/>
    <property type="evidence" value="ECO:0007669"/>
    <property type="project" value="UniProtKB-KW"/>
</dbReference>
<keyword evidence="7" id="KW-0560">Oxidoreductase</keyword>
<evidence type="ECO:0000256" key="10">
    <source>
        <dbReference type="ARBA" id="ARBA00049401"/>
    </source>
</evidence>
<evidence type="ECO:0000256" key="9">
    <source>
        <dbReference type="ARBA" id="ARBA00031155"/>
    </source>
</evidence>
<evidence type="ECO:0000256" key="6">
    <source>
        <dbReference type="ARBA" id="ARBA00022741"/>
    </source>
</evidence>
<evidence type="ECO:0000256" key="8">
    <source>
        <dbReference type="ARBA" id="ARBA00023033"/>
    </source>
</evidence>
<keyword evidence="8 12" id="KW-0503">Monooxygenase</keyword>
<organism evidence="12 13">
    <name type="scientific">Enterovibrio norvegicus DSM 15893</name>
    <dbReference type="NCBI Taxonomy" id="1121869"/>
    <lineage>
        <taxon>Bacteria</taxon>
        <taxon>Pseudomonadati</taxon>
        <taxon>Pseudomonadota</taxon>
        <taxon>Gammaproteobacteria</taxon>
        <taxon>Vibrionales</taxon>
        <taxon>Vibrionaceae</taxon>
        <taxon>Enterovibrio</taxon>
    </lineage>
</organism>
<comment type="catalytic activity">
    <reaction evidence="10">
        <text>3 propionate 3-nitronate + 3 O2 + H2O = 3 3-oxopropanoate + 2 nitrate + nitrite + H2O2 + 3 H(+)</text>
        <dbReference type="Rhea" id="RHEA:57332"/>
        <dbReference type="ChEBI" id="CHEBI:15377"/>
        <dbReference type="ChEBI" id="CHEBI:15378"/>
        <dbReference type="ChEBI" id="CHEBI:15379"/>
        <dbReference type="ChEBI" id="CHEBI:16240"/>
        <dbReference type="ChEBI" id="CHEBI:16301"/>
        <dbReference type="ChEBI" id="CHEBI:17632"/>
        <dbReference type="ChEBI" id="CHEBI:33190"/>
        <dbReference type="ChEBI" id="CHEBI:136067"/>
    </reaction>
</comment>
<keyword evidence="3" id="KW-0216">Detoxification</keyword>
<dbReference type="RefSeq" id="WP_074925412.1">
    <property type="nucleotide sequence ID" value="NZ_FOWR01000005.1"/>
</dbReference>
<evidence type="ECO:0000256" key="1">
    <source>
        <dbReference type="ARBA" id="ARBA00001917"/>
    </source>
</evidence>
<keyword evidence="4" id="KW-0285">Flavoprotein</keyword>
<proteinExistence type="inferred from homology"/>
<dbReference type="Gene3D" id="3.20.20.70">
    <property type="entry name" value="Aldolase class I"/>
    <property type="match status" value="1"/>
</dbReference>
<dbReference type="GeneID" id="35872422"/>
<dbReference type="PROSITE" id="PS00912">
    <property type="entry name" value="DHODEHASE_2"/>
    <property type="match status" value="1"/>
</dbReference>
<dbReference type="FunFam" id="3.20.20.70:FF:000154">
    <property type="entry name" value="Probable nitronate monooxygenase"/>
    <property type="match status" value="1"/>
</dbReference>
<dbReference type="PANTHER" id="PTHR42747">
    <property type="entry name" value="NITRONATE MONOOXYGENASE-RELATED"/>
    <property type="match status" value="1"/>
</dbReference>
<evidence type="ECO:0000313" key="12">
    <source>
        <dbReference type="EMBL" id="SFO93180.1"/>
    </source>
</evidence>
<evidence type="ECO:0000256" key="5">
    <source>
        <dbReference type="ARBA" id="ARBA00022643"/>
    </source>
</evidence>
<dbReference type="Pfam" id="PF03060">
    <property type="entry name" value="NMO"/>
    <property type="match status" value="1"/>
</dbReference>
<name>A0A1I5L7B4_9GAMM</name>
<dbReference type="OrthoDB" id="9778912at2"/>
<dbReference type="InterPro" id="IPR001295">
    <property type="entry name" value="Dihydroorotate_DH_CS"/>
</dbReference>
<accession>A0A1I5L7B4</accession>
<dbReference type="STRING" id="1121869.SAMN03084138_00849"/>
<dbReference type="GO" id="GO:0018580">
    <property type="term" value="F:nitronate monooxygenase activity"/>
    <property type="evidence" value="ECO:0007669"/>
    <property type="project" value="InterPro"/>
</dbReference>
<dbReference type="EMBL" id="FOWR01000005">
    <property type="protein sequence ID" value="SFO93180.1"/>
    <property type="molecule type" value="Genomic_DNA"/>
</dbReference>
<keyword evidence="6" id="KW-0547">Nucleotide-binding</keyword>
<dbReference type="GO" id="GO:0016627">
    <property type="term" value="F:oxidoreductase activity, acting on the CH-CH group of donors"/>
    <property type="evidence" value="ECO:0007669"/>
    <property type="project" value="InterPro"/>
</dbReference>
<dbReference type="GO" id="GO:0000166">
    <property type="term" value="F:nucleotide binding"/>
    <property type="evidence" value="ECO:0007669"/>
    <property type="project" value="UniProtKB-KW"/>
</dbReference>
<evidence type="ECO:0000313" key="13">
    <source>
        <dbReference type="Proteomes" id="UP000182692"/>
    </source>
</evidence>
<gene>
    <name evidence="12" type="ORF">SAMN03084138_00849</name>
</gene>